<keyword evidence="6" id="KW-1185">Reference proteome</keyword>
<dbReference type="Gene3D" id="1.10.10.10">
    <property type="entry name" value="Winged helix-like DNA-binding domain superfamily/Winged helix DNA-binding domain"/>
    <property type="match status" value="1"/>
</dbReference>
<dbReference type="EMBL" id="PNYB01000027">
    <property type="protein sequence ID" value="PMS18035.1"/>
    <property type="molecule type" value="Genomic_DNA"/>
</dbReference>
<accession>A0A2N7VLN9</accession>
<evidence type="ECO:0000256" key="1">
    <source>
        <dbReference type="ARBA" id="ARBA00006525"/>
    </source>
</evidence>
<dbReference type="PANTHER" id="PTHR43022:SF1">
    <property type="entry name" value="PROTEIN SMF"/>
    <property type="match status" value="1"/>
</dbReference>
<comment type="similarity">
    <text evidence="1">Belongs to the DprA/Smf family.</text>
</comment>
<dbReference type="InterPro" id="IPR003488">
    <property type="entry name" value="DprA"/>
</dbReference>
<dbReference type="PANTHER" id="PTHR43022">
    <property type="entry name" value="PROTEIN SMF"/>
    <property type="match status" value="1"/>
</dbReference>
<feature type="domain" description="Smf/DprA SLOG" evidence="3">
    <location>
        <begin position="87"/>
        <end position="295"/>
    </location>
</feature>
<evidence type="ECO:0000313" key="5">
    <source>
        <dbReference type="EMBL" id="PMS18035.1"/>
    </source>
</evidence>
<feature type="region of interest" description="Disordered" evidence="2">
    <location>
        <begin position="300"/>
        <end position="362"/>
    </location>
</feature>
<reference evidence="5 6" key="1">
    <citation type="submission" date="2018-01" db="EMBL/GenBank/DDBJ databases">
        <title>Whole genome analyses suggest that Burkholderia sensu lato contains two further novel genera in the rhizoxinica-symbiotica group Mycetohabitans gen. nov., and Trinickia gen. nov.: implications for the evolution of diazotrophy and nodulation in the Burkholderiaceae.</title>
        <authorList>
            <person name="Estrada-de los Santos P."/>
            <person name="Palmer M."/>
            <person name="Chavez-Ramirez B."/>
            <person name="Beukes C."/>
            <person name="Steenkamp E.T."/>
            <person name="Hirsch A.M."/>
            <person name="Manyaka P."/>
            <person name="Maluk M."/>
            <person name="Lafos M."/>
            <person name="Crook M."/>
            <person name="Gross E."/>
            <person name="Simon M.F."/>
            <person name="Bueno dos Reis Junior F."/>
            <person name="Poole P.S."/>
            <person name="Venter S.N."/>
            <person name="James E.K."/>
        </authorList>
    </citation>
    <scope>NUCLEOTIDE SEQUENCE [LARGE SCALE GENOMIC DNA]</scope>
    <source>
        <strain evidence="5 6">GP25-8</strain>
    </source>
</reference>
<gene>
    <name evidence="5" type="primary">dprA</name>
    <name evidence="5" type="ORF">C0Z19_23725</name>
</gene>
<evidence type="ECO:0000259" key="3">
    <source>
        <dbReference type="Pfam" id="PF02481"/>
    </source>
</evidence>
<feature type="domain" description="DprA winged helix" evidence="4">
    <location>
        <begin position="373"/>
        <end position="432"/>
    </location>
</feature>
<dbReference type="RefSeq" id="WP_102612297.1">
    <property type="nucleotide sequence ID" value="NZ_CADIKD010000023.1"/>
</dbReference>
<sequence>MHARSLSQEALGAWLALSAVRGLPSAVLRELVGAFGDAPTLLAQPLGTVAEKAGPEAARAVAAAARIEVGEQLERTRAWCETPGHAIVALDDPAYPAALLTMHDPPPILYVRGRLESLHAPGIAIVGSRSATPQGADDARRFARELAAAGFVVVSGLALGIDAAAHRGALEGGGETVAVVGTGADVVYPAQHVALAHDIAQRGAIISEWPPGTPAKPAHFPQRNRLIAGMSVGVLVVEAAQRSGSLITARLANEMGRDVFAIPGSIHAPLARGCHGLIKDGAKLTETPEDVLEELKPMHAASRANGSSAPRQAAEPQGAAGPSSAEPRAVRVASPPRKRSRPRADGARTRPAASGARPTASPAALPLFDEADAAQPSKVALSGAGDRLLAALGHAPAALEVLAARTEMDSATLQAALLELELRGLLTVLPGGRYVRHTRS</sequence>
<dbReference type="SUPFAM" id="SSF102405">
    <property type="entry name" value="MCP/YpsA-like"/>
    <property type="match status" value="1"/>
</dbReference>
<comment type="caution">
    <text evidence="5">The sequence shown here is derived from an EMBL/GenBank/DDBJ whole genome shotgun (WGS) entry which is preliminary data.</text>
</comment>
<evidence type="ECO:0000259" key="4">
    <source>
        <dbReference type="Pfam" id="PF17782"/>
    </source>
</evidence>
<protein>
    <submittedName>
        <fullName evidence="5">DNA-protecting protein DprA</fullName>
    </submittedName>
</protein>
<dbReference type="NCBIfam" id="TIGR00732">
    <property type="entry name" value="dprA"/>
    <property type="match status" value="1"/>
</dbReference>
<dbReference type="Pfam" id="PF02481">
    <property type="entry name" value="DNA_processg_A"/>
    <property type="match status" value="1"/>
</dbReference>
<dbReference type="Pfam" id="PF17782">
    <property type="entry name" value="WHD_DprA"/>
    <property type="match status" value="1"/>
</dbReference>
<dbReference type="InterPro" id="IPR041614">
    <property type="entry name" value="DprA_WH"/>
</dbReference>
<dbReference type="InterPro" id="IPR057666">
    <property type="entry name" value="DrpA_SLOG"/>
</dbReference>
<organism evidence="5 6">
    <name type="scientific">Trinickia soli</name>
    <dbReference type="NCBI Taxonomy" id="380675"/>
    <lineage>
        <taxon>Bacteria</taxon>
        <taxon>Pseudomonadati</taxon>
        <taxon>Pseudomonadota</taxon>
        <taxon>Betaproteobacteria</taxon>
        <taxon>Burkholderiales</taxon>
        <taxon>Burkholderiaceae</taxon>
        <taxon>Trinickia</taxon>
    </lineage>
</organism>
<dbReference type="Proteomes" id="UP000235347">
    <property type="component" value="Unassembled WGS sequence"/>
</dbReference>
<proteinExistence type="inferred from homology"/>
<dbReference type="GO" id="GO:0009294">
    <property type="term" value="P:DNA-mediated transformation"/>
    <property type="evidence" value="ECO:0007669"/>
    <property type="project" value="InterPro"/>
</dbReference>
<name>A0A2N7VLN9_9BURK</name>
<dbReference type="Gene3D" id="3.40.50.450">
    <property type="match status" value="1"/>
</dbReference>
<evidence type="ECO:0000313" key="6">
    <source>
        <dbReference type="Proteomes" id="UP000235347"/>
    </source>
</evidence>
<dbReference type="InterPro" id="IPR036388">
    <property type="entry name" value="WH-like_DNA-bd_sf"/>
</dbReference>
<dbReference type="AlphaFoldDB" id="A0A2N7VLN9"/>
<evidence type="ECO:0000256" key="2">
    <source>
        <dbReference type="SAM" id="MobiDB-lite"/>
    </source>
</evidence>